<keyword evidence="2" id="KW-1185">Reference proteome</keyword>
<evidence type="ECO:0000313" key="2">
    <source>
        <dbReference type="Proteomes" id="UP001574673"/>
    </source>
</evidence>
<dbReference type="Proteomes" id="UP001574673">
    <property type="component" value="Unassembled WGS sequence"/>
</dbReference>
<evidence type="ECO:0000313" key="1">
    <source>
        <dbReference type="EMBL" id="MFA9950369.1"/>
    </source>
</evidence>
<proteinExistence type="predicted"/>
<dbReference type="EMBL" id="JBEUWX010000002">
    <property type="protein sequence ID" value="MFA9950369.1"/>
    <property type="molecule type" value="Genomic_DNA"/>
</dbReference>
<organism evidence="1 2">
    <name type="scientific">Dentiradicibacter hellwigii</name>
    <dbReference type="NCBI Taxonomy" id="3149053"/>
    <lineage>
        <taxon>Bacteria</taxon>
        <taxon>Pseudomonadati</taxon>
        <taxon>Pseudomonadota</taxon>
        <taxon>Betaproteobacteria</taxon>
        <taxon>Rhodocyclales</taxon>
        <taxon>Rhodocyclaceae</taxon>
        <taxon>Dentiradicibacter</taxon>
    </lineage>
</organism>
<protein>
    <submittedName>
        <fullName evidence="1">Uncharacterized protein</fullName>
    </submittedName>
</protein>
<accession>A0ABV4UHL9</accession>
<reference evidence="2" key="1">
    <citation type="submission" date="2024-06" db="EMBL/GenBank/DDBJ databases">
        <title>Radixoralia hellwigii gen. nov., sp nov., isolated from a root canal in the human oral cavity.</title>
        <authorList>
            <person name="Bartsch S."/>
            <person name="Wittmer A."/>
            <person name="Schulz A.-K."/>
            <person name="Neumann-Schaal M."/>
            <person name="Wolf J."/>
            <person name="Gronow S."/>
            <person name="Tennert C."/>
            <person name="Haecker G."/>
            <person name="Cieplik F."/>
            <person name="Al-Ahmad A."/>
        </authorList>
    </citation>
    <scope>NUCLEOTIDE SEQUENCE [LARGE SCALE GENOMIC DNA]</scope>
    <source>
        <strain evidence="2">Wk13</strain>
    </source>
</reference>
<gene>
    <name evidence="1" type="ORF">ABCS64_08600</name>
</gene>
<name>A0ABV4UHL9_9RHOO</name>
<comment type="caution">
    <text evidence="1">The sequence shown here is derived from an EMBL/GenBank/DDBJ whole genome shotgun (WGS) entry which is preliminary data.</text>
</comment>
<sequence>MPDCRYQVDNALMSEETISIEKKPGRKRTGRNKAAQNAALHEAPHDGERRLFDGVERVFYDGYWIKTYPAPADSLEAKKRLIEALARRLFNHTEHGLNIPGSRLNEARQSYDSETDPARRRVKAAMLAGALFNRATDIFRKLVELQADGVEIQGNPLTRECGKCLIEAMNLGHSVLHRSGEEGIDELWGEPFRAFSVSIEDFYESRYIKIGQCLRDIDRIGEAMIDCFAPIDAFEGIGTIIREFVETAKTKVQTLRTDPDIFEVWTSLVTASERLANFTPRTQPLVDEAPPMHDISDGLRLIRRGRDLIFYITRARTTMPKSIGGYLMRCEAYLKTGKMPLVADAAAADSSHARFAAVTETGAGISDCGSCRTK</sequence>